<evidence type="ECO:0000256" key="2">
    <source>
        <dbReference type="ARBA" id="ARBA00023157"/>
    </source>
</evidence>
<dbReference type="PANTHER" id="PTHR36710:SF21">
    <property type="entry name" value="PECTINESTERASE INHIBITOR DOMAIN-CONTAINING PROTEIN"/>
    <property type="match status" value="1"/>
</dbReference>
<dbReference type="Proteomes" id="UP001174677">
    <property type="component" value="Chromosome 2"/>
</dbReference>
<protein>
    <recommendedName>
        <fullName evidence="6">Pectinesterase inhibitor domain-containing protein</fullName>
    </recommendedName>
</protein>
<feature type="region of interest" description="Disordered" evidence="4">
    <location>
        <begin position="28"/>
        <end position="100"/>
    </location>
</feature>
<dbReference type="EMBL" id="JARPOI010000002">
    <property type="protein sequence ID" value="KAJ9187883.1"/>
    <property type="molecule type" value="Genomic_DNA"/>
</dbReference>
<keyword evidence="8" id="KW-1185">Reference proteome</keyword>
<evidence type="ECO:0000256" key="3">
    <source>
        <dbReference type="ARBA" id="ARBA00038471"/>
    </source>
</evidence>
<accession>A0ABQ9N969</accession>
<evidence type="ECO:0000313" key="7">
    <source>
        <dbReference type="EMBL" id="KAJ9187883.1"/>
    </source>
</evidence>
<keyword evidence="1 5" id="KW-0732">Signal</keyword>
<evidence type="ECO:0000313" key="8">
    <source>
        <dbReference type="Proteomes" id="UP001174677"/>
    </source>
</evidence>
<gene>
    <name evidence="7" type="ORF">P3X46_003297</name>
</gene>
<proteinExistence type="inferred from homology"/>
<dbReference type="SUPFAM" id="SSF101148">
    <property type="entry name" value="Plant invertase/pectin methylesterase inhibitor"/>
    <property type="match status" value="1"/>
</dbReference>
<dbReference type="CDD" id="cd15800">
    <property type="entry name" value="PMEI-like_2"/>
    <property type="match status" value="1"/>
</dbReference>
<dbReference type="Gene3D" id="1.20.140.40">
    <property type="entry name" value="Invertase/pectin methylesterase inhibitor family protein"/>
    <property type="match status" value="1"/>
</dbReference>
<evidence type="ECO:0000256" key="4">
    <source>
        <dbReference type="SAM" id="MobiDB-lite"/>
    </source>
</evidence>
<reference evidence="7" key="1">
    <citation type="journal article" date="2023" name="Plant Biotechnol. J.">
        <title>Chromosome-level wild Hevea brasiliensis genome provides new tools for genomic-assisted breeding and valuable loci to elevate rubber yield.</title>
        <authorList>
            <person name="Cheng H."/>
            <person name="Song X."/>
            <person name="Hu Y."/>
            <person name="Wu T."/>
            <person name="Yang Q."/>
            <person name="An Z."/>
            <person name="Feng S."/>
            <person name="Deng Z."/>
            <person name="Wu W."/>
            <person name="Zeng X."/>
            <person name="Tu M."/>
            <person name="Wang X."/>
            <person name="Huang H."/>
        </authorList>
    </citation>
    <scope>NUCLEOTIDE SEQUENCE</scope>
    <source>
        <strain evidence="7">MT/VB/25A 57/8</strain>
    </source>
</reference>
<name>A0ABQ9N969_HEVBR</name>
<dbReference type="InterPro" id="IPR052421">
    <property type="entry name" value="PCW_Enzyme_Inhibitor"/>
</dbReference>
<dbReference type="InterPro" id="IPR035513">
    <property type="entry name" value="Invertase/methylesterase_inhib"/>
</dbReference>
<feature type="compositionally biased region" description="Low complexity" evidence="4">
    <location>
        <begin position="28"/>
        <end position="80"/>
    </location>
</feature>
<dbReference type="NCBIfam" id="TIGR01614">
    <property type="entry name" value="PME_inhib"/>
    <property type="match status" value="1"/>
</dbReference>
<feature type="domain" description="Pectinesterase inhibitor" evidence="6">
    <location>
        <begin position="116"/>
        <end position="262"/>
    </location>
</feature>
<feature type="chain" id="PRO_5046615688" description="Pectinesterase inhibitor domain-containing protein" evidence="5">
    <location>
        <begin position="23"/>
        <end position="268"/>
    </location>
</feature>
<comment type="caution">
    <text evidence="7">The sequence shown here is derived from an EMBL/GenBank/DDBJ whole genome shotgun (WGS) entry which is preliminary data.</text>
</comment>
<comment type="similarity">
    <text evidence="3">Belongs to the PMEI family.</text>
</comment>
<evidence type="ECO:0000259" key="6">
    <source>
        <dbReference type="SMART" id="SM00856"/>
    </source>
</evidence>
<evidence type="ECO:0000256" key="1">
    <source>
        <dbReference type="ARBA" id="ARBA00022729"/>
    </source>
</evidence>
<organism evidence="7 8">
    <name type="scientific">Hevea brasiliensis</name>
    <name type="common">Para rubber tree</name>
    <name type="synonym">Siphonia brasiliensis</name>
    <dbReference type="NCBI Taxonomy" id="3981"/>
    <lineage>
        <taxon>Eukaryota</taxon>
        <taxon>Viridiplantae</taxon>
        <taxon>Streptophyta</taxon>
        <taxon>Embryophyta</taxon>
        <taxon>Tracheophyta</taxon>
        <taxon>Spermatophyta</taxon>
        <taxon>Magnoliopsida</taxon>
        <taxon>eudicotyledons</taxon>
        <taxon>Gunneridae</taxon>
        <taxon>Pentapetalae</taxon>
        <taxon>rosids</taxon>
        <taxon>fabids</taxon>
        <taxon>Malpighiales</taxon>
        <taxon>Euphorbiaceae</taxon>
        <taxon>Crotonoideae</taxon>
        <taxon>Micrandreae</taxon>
        <taxon>Hevea</taxon>
    </lineage>
</organism>
<keyword evidence="2" id="KW-1015">Disulfide bond</keyword>
<sequence length="268" mass="28026">MEINKFILLLLLIYSSLISSFADGQGAAPAPSPVISTISSSPEQSPSPAASTPSDSPSSLFSSSLFAPSDDSKSTDAPAEAPLPPTTATSQLPKEAAGDSSKGLPLLFPILKPLSAAGPVVKKICDSTDHPTECLASVIPFHKGESDPVSVLKMEMQALREGLKKAIAKATAMNDDPSVSIDLKSCLDTCLETYDSALYDLDDAFESIAAHDMARLKTVLSASVTDIGTCEEAFSEEGNGEDSPMKDFDDELTKIASNNLAIATALLR</sequence>
<dbReference type="Pfam" id="PF04043">
    <property type="entry name" value="PMEI"/>
    <property type="match status" value="1"/>
</dbReference>
<feature type="signal peptide" evidence="5">
    <location>
        <begin position="1"/>
        <end position="22"/>
    </location>
</feature>
<evidence type="ECO:0000256" key="5">
    <source>
        <dbReference type="SAM" id="SignalP"/>
    </source>
</evidence>
<dbReference type="InterPro" id="IPR006501">
    <property type="entry name" value="Pectinesterase_inhib_dom"/>
</dbReference>
<dbReference type="PANTHER" id="PTHR36710">
    <property type="entry name" value="PECTINESTERASE INHIBITOR-LIKE"/>
    <property type="match status" value="1"/>
</dbReference>
<dbReference type="SMART" id="SM00856">
    <property type="entry name" value="PMEI"/>
    <property type="match status" value="1"/>
</dbReference>